<evidence type="ECO:0000313" key="3">
    <source>
        <dbReference type="Proteomes" id="UP001266305"/>
    </source>
</evidence>
<sequence>RRGPAAQLQSLSAFQQGQQQQQQQRQQQLLQRLREQLRIRLGDREQLQRE</sequence>
<evidence type="ECO:0000313" key="2">
    <source>
        <dbReference type="EMBL" id="KAK2093164.1"/>
    </source>
</evidence>
<keyword evidence="3" id="KW-1185">Reference proteome</keyword>
<keyword evidence="1" id="KW-0175">Coiled coil</keyword>
<name>A0ABQ9U7X1_SAGOE</name>
<gene>
    <name evidence="2" type="ORF">P7K49_029693</name>
</gene>
<protein>
    <submittedName>
        <fullName evidence="2">Uncharacterized protein</fullName>
    </submittedName>
</protein>
<accession>A0ABQ9U7X1</accession>
<dbReference type="Proteomes" id="UP001266305">
    <property type="component" value="Unassembled WGS sequence"/>
</dbReference>
<dbReference type="EMBL" id="JASSZA010000015">
    <property type="protein sequence ID" value="KAK2093164.1"/>
    <property type="molecule type" value="Genomic_DNA"/>
</dbReference>
<reference evidence="2 3" key="1">
    <citation type="submission" date="2023-05" db="EMBL/GenBank/DDBJ databases">
        <title>B98-5 Cell Line De Novo Hybrid Assembly: An Optical Mapping Approach.</title>
        <authorList>
            <person name="Kananen K."/>
            <person name="Auerbach J.A."/>
            <person name="Kautto E."/>
            <person name="Blachly J.S."/>
        </authorList>
    </citation>
    <scope>NUCLEOTIDE SEQUENCE [LARGE SCALE GENOMIC DNA]</scope>
    <source>
        <strain evidence="2">B95-8</strain>
        <tissue evidence="2">Cell line</tissue>
    </source>
</reference>
<evidence type="ECO:0000256" key="1">
    <source>
        <dbReference type="SAM" id="Coils"/>
    </source>
</evidence>
<comment type="caution">
    <text evidence="2">The sequence shown here is derived from an EMBL/GenBank/DDBJ whole genome shotgun (WGS) entry which is preliminary data.</text>
</comment>
<organism evidence="2 3">
    <name type="scientific">Saguinus oedipus</name>
    <name type="common">Cotton-top tamarin</name>
    <name type="synonym">Oedipomidas oedipus</name>
    <dbReference type="NCBI Taxonomy" id="9490"/>
    <lineage>
        <taxon>Eukaryota</taxon>
        <taxon>Metazoa</taxon>
        <taxon>Chordata</taxon>
        <taxon>Craniata</taxon>
        <taxon>Vertebrata</taxon>
        <taxon>Euteleostomi</taxon>
        <taxon>Mammalia</taxon>
        <taxon>Eutheria</taxon>
        <taxon>Euarchontoglires</taxon>
        <taxon>Primates</taxon>
        <taxon>Haplorrhini</taxon>
        <taxon>Platyrrhini</taxon>
        <taxon>Cebidae</taxon>
        <taxon>Callitrichinae</taxon>
        <taxon>Saguinus</taxon>
    </lineage>
</organism>
<feature type="non-terminal residue" evidence="2">
    <location>
        <position position="1"/>
    </location>
</feature>
<feature type="coiled-coil region" evidence="1">
    <location>
        <begin position="16"/>
        <end position="50"/>
    </location>
</feature>
<proteinExistence type="predicted"/>